<keyword evidence="4" id="KW-0547">Nucleotide-binding</keyword>
<dbReference type="PANTHER" id="PTHR24356:SF1">
    <property type="entry name" value="SERINE_THREONINE-PROTEIN KINASE GREATWALL"/>
    <property type="match status" value="1"/>
</dbReference>
<dbReference type="GO" id="GO:0005634">
    <property type="term" value="C:nucleus"/>
    <property type="evidence" value="ECO:0007669"/>
    <property type="project" value="TreeGrafter"/>
</dbReference>
<dbReference type="SUPFAM" id="SSF56112">
    <property type="entry name" value="Protein kinase-like (PK-like)"/>
    <property type="match status" value="1"/>
</dbReference>
<dbReference type="GO" id="GO:0035556">
    <property type="term" value="P:intracellular signal transduction"/>
    <property type="evidence" value="ECO:0007669"/>
    <property type="project" value="TreeGrafter"/>
</dbReference>
<evidence type="ECO:0000256" key="9">
    <source>
        <dbReference type="SAM" id="MobiDB-lite"/>
    </source>
</evidence>
<comment type="caution">
    <text evidence="11">The sequence shown here is derived from an EMBL/GenBank/DDBJ whole genome shotgun (WGS) entry which is preliminary data.</text>
</comment>
<feature type="domain" description="Protein kinase" evidence="10">
    <location>
        <begin position="1"/>
        <end position="312"/>
    </location>
</feature>
<evidence type="ECO:0000256" key="8">
    <source>
        <dbReference type="ARBA" id="ARBA00048679"/>
    </source>
</evidence>
<keyword evidence="2" id="KW-0723">Serine/threonine-protein kinase</keyword>
<accession>A0A4Y9YGZ5</accession>
<evidence type="ECO:0000259" key="10">
    <source>
        <dbReference type="PROSITE" id="PS50011"/>
    </source>
</evidence>
<evidence type="ECO:0000256" key="7">
    <source>
        <dbReference type="ARBA" id="ARBA00047899"/>
    </source>
</evidence>
<dbReference type="InterPro" id="IPR000719">
    <property type="entry name" value="Prot_kinase_dom"/>
</dbReference>
<evidence type="ECO:0000256" key="4">
    <source>
        <dbReference type="ARBA" id="ARBA00022741"/>
    </source>
</evidence>
<dbReference type="Gene3D" id="1.10.510.10">
    <property type="entry name" value="Transferase(Phosphotransferase) domain 1"/>
    <property type="match status" value="2"/>
</dbReference>
<name>A0A4Y9YGZ5_9APHY</name>
<gene>
    <name evidence="11" type="ORF">EVJ58_g4401</name>
</gene>
<dbReference type="EMBL" id="SEKV01000200">
    <property type="protein sequence ID" value="TFY61615.1"/>
    <property type="molecule type" value="Genomic_DNA"/>
</dbReference>
<evidence type="ECO:0000256" key="3">
    <source>
        <dbReference type="ARBA" id="ARBA00022679"/>
    </source>
</evidence>
<dbReference type="Gene3D" id="3.30.200.20">
    <property type="entry name" value="Phosphorylase Kinase, domain 1"/>
    <property type="match status" value="1"/>
</dbReference>
<dbReference type="GO" id="GO:0005524">
    <property type="term" value="F:ATP binding"/>
    <property type="evidence" value="ECO:0007669"/>
    <property type="project" value="UniProtKB-KW"/>
</dbReference>
<keyword evidence="5" id="KW-0418">Kinase</keyword>
<evidence type="ECO:0000313" key="11">
    <source>
        <dbReference type="EMBL" id="TFY61615.1"/>
    </source>
</evidence>
<dbReference type="PANTHER" id="PTHR24356">
    <property type="entry name" value="SERINE/THREONINE-PROTEIN KINASE"/>
    <property type="match status" value="1"/>
</dbReference>
<feature type="compositionally biased region" description="Polar residues" evidence="9">
    <location>
        <begin position="324"/>
        <end position="340"/>
    </location>
</feature>
<proteinExistence type="predicted"/>
<feature type="compositionally biased region" description="Polar residues" evidence="9">
    <location>
        <begin position="278"/>
        <end position="312"/>
    </location>
</feature>
<keyword evidence="3" id="KW-0808">Transferase</keyword>
<protein>
    <recommendedName>
        <fullName evidence="1">non-specific serine/threonine protein kinase</fullName>
        <ecNumber evidence="1">2.7.11.1</ecNumber>
    </recommendedName>
</protein>
<evidence type="ECO:0000313" key="12">
    <source>
        <dbReference type="Proteomes" id="UP000298390"/>
    </source>
</evidence>
<sequence>MDRILHGQSVIGKTSKTTQVDGLRFTDKDLDVVGTLEYGQYGVQCSPQSERDILLQAYKTKAKWAPHLLCAFQSTTHLNLVMDYAEGGTLWDVLESSPHDGKVLESDLRWWSPQIVSAIHWCHSQGFVHRCVTYNFPLGGIVAHKTSRDIKPHNFVLTPTAHLLMIDFGSAAPLLATQSDGSQRVAKHHCLDFIRRLLTDAELRLGRATIDEIQQHPFFSGVDWLHLHEKMKPDDLHTPQFTYTTPLAPAEVTGASSPQDASQSRPFAFSALFQSSPMTNPGVSMNPTLTPSHTQTPSSRSILRDQPSTTFIGFSWGPPKDAFDNQSQRPSPSGPTNADINTPRPLHRLGVPTTPFAPASAIQSTPITSNRYPFATPIRPSMLTPYGTLPRASTIRRTAPRRAVSDREALKQLVDCVGQSARKKVLESGRKPRAVGSLTRFRTASASGGSALKELRFDTSVAVVGSAGVVSYKPDSGPSQSHSTADDTFGASLLSRSGSGSASIGSQELLIPDSEPTTGLGDVDAVEAKPDTDDVELPAAAVEGWRIAESGGFQACVIAAVTLVPCSPSPSVAACGTSSTRET</sequence>
<keyword evidence="6" id="KW-0067">ATP-binding</keyword>
<organism evidence="11 12">
    <name type="scientific">Rhodofomes roseus</name>
    <dbReference type="NCBI Taxonomy" id="34475"/>
    <lineage>
        <taxon>Eukaryota</taxon>
        <taxon>Fungi</taxon>
        <taxon>Dikarya</taxon>
        <taxon>Basidiomycota</taxon>
        <taxon>Agaricomycotina</taxon>
        <taxon>Agaricomycetes</taxon>
        <taxon>Polyporales</taxon>
        <taxon>Rhodofomes</taxon>
    </lineage>
</organism>
<dbReference type="AlphaFoldDB" id="A0A4Y9YGZ5"/>
<dbReference type="GO" id="GO:0005737">
    <property type="term" value="C:cytoplasm"/>
    <property type="evidence" value="ECO:0007669"/>
    <property type="project" value="TreeGrafter"/>
</dbReference>
<reference evidence="11 12" key="1">
    <citation type="submission" date="2019-01" db="EMBL/GenBank/DDBJ databases">
        <title>Genome sequencing of the rare red list fungi Fomitopsis rosea.</title>
        <authorList>
            <person name="Buettner E."/>
            <person name="Kellner H."/>
        </authorList>
    </citation>
    <scope>NUCLEOTIDE SEQUENCE [LARGE SCALE GENOMIC DNA]</scope>
    <source>
        <strain evidence="11 12">DSM 105464</strain>
    </source>
</reference>
<dbReference type="GO" id="GO:0004674">
    <property type="term" value="F:protein serine/threonine kinase activity"/>
    <property type="evidence" value="ECO:0007669"/>
    <property type="project" value="UniProtKB-KW"/>
</dbReference>
<evidence type="ECO:0000256" key="5">
    <source>
        <dbReference type="ARBA" id="ARBA00022777"/>
    </source>
</evidence>
<comment type="catalytic activity">
    <reaction evidence="8">
        <text>L-seryl-[protein] + ATP = O-phospho-L-seryl-[protein] + ADP + H(+)</text>
        <dbReference type="Rhea" id="RHEA:17989"/>
        <dbReference type="Rhea" id="RHEA-COMP:9863"/>
        <dbReference type="Rhea" id="RHEA-COMP:11604"/>
        <dbReference type="ChEBI" id="CHEBI:15378"/>
        <dbReference type="ChEBI" id="CHEBI:29999"/>
        <dbReference type="ChEBI" id="CHEBI:30616"/>
        <dbReference type="ChEBI" id="CHEBI:83421"/>
        <dbReference type="ChEBI" id="CHEBI:456216"/>
        <dbReference type="EC" id="2.7.11.1"/>
    </reaction>
</comment>
<dbReference type="STRING" id="34475.A0A4Y9YGZ5"/>
<dbReference type="Proteomes" id="UP000298390">
    <property type="component" value="Unassembled WGS sequence"/>
</dbReference>
<dbReference type="InterPro" id="IPR050236">
    <property type="entry name" value="Ser_Thr_kinase_AGC"/>
</dbReference>
<comment type="catalytic activity">
    <reaction evidence="7">
        <text>L-threonyl-[protein] + ATP = O-phospho-L-threonyl-[protein] + ADP + H(+)</text>
        <dbReference type="Rhea" id="RHEA:46608"/>
        <dbReference type="Rhea" id="RHEA-COMP:11060"/>
        <dbReference type="Rhea" id="RHEA-COMP:11605"/>
        <dbReference type="ChEBI" id="CHEBI:15378"/>
        <dbReference type="ChEBI" id="CHEBI:30013"/>
        <dbReference type="ChEBI" id="CHEBI:30616"/>
        <dbReference type="ChEBI" id="CHEBI:61977"/>
        <dbReference type="ChEBI" id="CHEBI:456216"/>
        <dbReference type="EC" id="2.7.11.1"/>
    </reaction>
</comment>
<evidence type="ECO:0000256" key="6">
    <source>
        <dbReference type="ARBA" id="ARBA00022840"/>
    </source>
</evidence>
<feature type="region of interest" description="Disordered" evidence="9">
    <location>
        <begin position="472"/>
        <end position="492"/>
    </location>
</feature>
<dbReference type="PROSITE" id="PS50011">
    <property type="entry name" value="PROTEIN_KINASE_DOM"/>
    <property type="match status" value="1"/>
</dbReference>
<dbReference type="Pfam" id="PF00069">
    <property type="entry name" value="Pkinase"/>
    <property type="match status" value="1"/>
</dbReference>
<evidence type="ECO:0000256" key="1">
    <source>
        <dbReference type="ARBA" id="ARBA00012513"/>
    </source>
</evidence>
<dbReference type="SMART" id="SM00220">
    <property type="entry name" value="S_TKc"/>
    <property type="match status" value="1"/>
</dbReference>
<evidence type="ECO:0000256" key="2">
    <source>
        <dbReference type="ARBA" id="ARBA00022527"/>
    </source>
</evidence>
<dbReference type="EC" id="2.7.11.1" evidence="1"/>
<dbReference type="InterPro" id="IPR011009">
    <property type="entry name" value="Kinase-like_dom_sf"/>
</dbReference>
<feature type="region of interest" description="Disordered" evidence="9">
    <location>
        <begin position="278"/>
        <end position="349"/>
    </location>
</feature>